<gene>
    <name evidence="3" type="ORF">CATMQ487_41060</name>
</gene>
<keyword evidence="4" id="KW-1185">Reference proteome</keyword>
<feature type="region of interest" description="Disordered" evidence="1">
    <location>
        <begin position="34"/>
        <end position="60"/>
    </location>
</feature>
<organism evidence="3 4">
    <name type="scientific">Sphaerotilus microaerophilus</name>
    <dbReference type="NCBI Taxonomy" id="2914710"/>
    <lineage>
        <taxon>Bacteria</taxon>
        <taxon>Pseudomonadati</taxon>
        <taxon>Pseudomonadota</taxon>
        <taxon>Betaproteobacteria</taxon>
        <taxon>Burkholderiales</taxon>
        <taxon>Sphaerotilaceae</taxon>
        <taxon>Sphaerotilus</taxon>
    </lineage>
</organism>
<evidence type="ECO:0000313" key="3">
    <source>
        <dbReference type="EMBL" id="BDI07136.1"/>
    </source>
</evidence>
<feature type="domain" description="DUF927" evidence="2">
    <location>
        <begin position="68"/>
        <end position="344"/>
    </location>
</feature>
<dbReference type="Pfam" id="PF06048">
    <property type="entry name" value="DUF927"/>
    <property type="match status" value="1"/>
</dbReference>
<proteinExistence type="predicted"/>
<evidence type="ECO:0000256" key="1">
    <source>
        <dbReference type="SAM" id="MobiDB-lite"/>
    </source>
</evidence>
<protein>
    <submittedName>
        <fullName evidence="3">Membrane protein</fullName>
    </submittedName>
</protein>
<sequence>MHENVVTADLNALAGIHAGGAFAAVLDAPPDAANAIGKTRGKPSTRPPQARHDGGSFELIDQPQAGESAGVYFTGFDQDGNAKAPLWICAPLRIVAKTRGAKSADWGRLLDWRDADGHPHRWAVPAELLAGDGLEVRRELMRMGLEVAPSKRARDLLSTYLQVWPVAERARCVERLGWMGAVFVLPDEAIGAEAEAVVFQSAAAVEPAYAQAGTVSQWRDGVAALAQGNSRMVFAIACAFAPVLAQLIGEDSGGFHLRGKSSSGKSTALALAASVWGSPATFPRLWRTTANGLEGLAAVHSDCLLILDELSQCDPREAGDAAYLLANGQGKTRASRAGMARQPARWRLLFLSAGEESLSAMMSRAGKRSNAGQEVRLADIEADAGAGLGAFETLHQHPTGAALSLALKDAAGAAHGAVGVEWLRRVVADRVILAEQAGELVREFVAAHTRADAPGQVIRVARRFGLVAAAGELATGYGLTGWQGGEAFEAVGKCFASWLDGFGGSSAREDRALLDQVRAFFESHGASRFEDIAATAEQRIPNRAGFWRDGEDGGRQFLVLPEVFKREVCAGFDAKAAAKMLVDAGVILPGKDGKASRSTRLPGIPAARVYVFTGRLWEGTEA</sequence>
<accession>A0ABM7YRD4</accession>
<dbReference type="EMBL" id="AP025730">
    <property type="protein sequence ID" value="BDI07136.1"/>
    <property type="molecule type" value="Genomic_DNA"/>
</dbReference>
<dbReference type="RefSeq" id="WP_251970356.1">
    <property type="nucleotide sequence ID" value="NZ_AP025730.1"/>
</dbReference>
<reference evidence="3" key="1">
    <citation type="submission" date="2022-04" db="EMBL/GenBank/DDBJ databases">
        <title>Whole genome sequence of Sphaerotilus sp. FB-5.</title>
        <authorList>
            <person name="Takeda M."/>
            <person name="Narihara S."/>
            <person name="Akimoto M."/>
            <person name="Akimoto R."/>
            <person name="Nishiyashiki S."/>
            <person name="Murakami T."/>
        </authorList>
    </citation>
    <scope>NUCLEOTIDE SEQUENCE</scope>
    <source>
        <strain evidence="3">FB-5</strain>
    </source>
</reference>
<name>A0ABM7YRD4_9BURK</name>
<evidence type="ECO:0000259" key="2">
    <source>
        <dbReference type="Pfam" id="PF06048"/>
    </source>
</evidence>
<evidence type="ECO:0000313" key="4">
    <source>
        <dbReference type="Proteomes" id="UP001057498"/>
    </source>
</evidence>
<dbReference type="InterPro" id="IPR009270">
    <property type="entry name" value="DUF927"/>
</dbReference>
<dbReference type="Proteomes" id="UP001057498">
    <property type="component" value="Chromosome"/>
</dbReference>